<dbReference type="AlphaFoldDB" id="A0AAN9UKK8"/>
<reference evidence="2 3" key="1">
    <citation type="journal article" date="2023" name="PLoS ONE">
        <title>Cytospora paraplurivora sp. nov. isolated from orchards with fruit tree decline syndrome in Ontario, Canada.</title>
        <authorList>
            <person name="Ilyukhin E."/>
            <person name="Nguyen H.D.T."/>
            <person name="Castle A.J."/>
            <person name="Ellouze W."/>
        </authorList>
    </citation>
    <scope>NUCLEOTIDE SEQUENCE [LARGE SCALE GENOMIC DNA]</scope>
    <source>
        <strain evidence="2 3">FDS-564</strain>
    </source>
</reference>
<feature type="region of interest" description="Disordered" evidence="1">
    <location>
        <begin position="1"/>
        <end position="60"/>
    </location>
</feature>
<evidence type="ECO:0008006" key="4">
    <source>
        <dbReference type="Google" id="ProtNLM"/>
    </source>
</evidence>
<organism evidence="2 3">
    <name type="scientific">Cytospora paraplurivora</name>
    <dbReference type="NCBI Taxonomy" id="2898453"/>
    <lineage>
        <taxon>Eukaryota</taxon>
        <taxon>Fungi</taxon>
        <taxon>Dikarya</taxon>
        <taxon>Ascomycota</taxon>
        <taxon>Pezizomycotina</taxon>
        <taxon>Sordariomycetes</taxon>
        <taxon>Sordariomycetidae</taxon>
        <taxon>Diaporthales</taxon>
        <taxon>Cytosporaceae</taxon>
        <taxon>Cytospora</taxon>
    </lineage>
</organism>
<sequence>MATRPGAREEVEKFDNYHDPSEYKPKLTTPKRKRPSTPDLGSLSAKRLAASAKKEKTPKAKPVKAAKPAIFVIGIDFGTTFTGFTYAYSEEADKLQTITDWVDGNADDPKTPSAIKFKRNGIDWGIKANNIPTALRWFKLLLVNEDDLPADVRASAQLKELRQQVKAIHKSAVDVAAEYLGSIWTHCLEKMKTAEGKETVDTSRFHVVITLPAIWPNYARERMRQVVDKAGVLRQRRGVGKTTIDFIFEPEAAALAALSGVDGRHNIKIGNCFVIVDCGGGTVDLISYKVTKTQPMEVEEVVKGEGALCGAIFVDERFEDLLELKLKLISEDALDVINDDDIPEMMDRHWENGIRKLFTGAAQEWSIRYPFNLVDRHLIANSRGFPTFTITSGEVEEVFRPIVEKIQELVVCQINSVSKKEDTLPKGFEPWSAISRGAVLHGLAKLKIDTPLVAPIKARIARASYGVVCQEKWNEEKHDQDDHILDDDTGEYKAVRQMKWVVKLGDSIEDGHLARYDFFKHLEEAPETLETTIYVSKAENPPTRRDESVKVYCKVTWDINIDWDSLPIYHNTHGKEYRRLDYTVSMKCDGGSSVFSILHNGRRQAAKNVSVEVYENSDI</sequence>
<dbReference type="SUPFAM" id="SSF53067">
    <property type="entry name" value="Actin-like ATPase domain"/>
    <property type="match status" value="2"/>
</dbReference>
<dbReference type="PANTHER" id="PTHR14187">
    <property type="entry name" value="ALPHA KINASE/ELONGATION FACTOR 2 KINASE"/>
    <property type="match status" value="1"/>
</dbReference>
<dbReference type="Proteomes" id="UP001320245">
    <property type="component" value="Unassembled WGS sequence"/>
</dbReference>
<evidence type="ECO:0000313" key="3">
    <source>
        <dbReference type="Proteomes" id="UP001320245"/>
    </source>
</evidence>
<keyword evidence="3" id="KW-1185">Reference proteome</keyword>
<dbReference type="Gene3D" id="3.30.420.40">
    <property type="match status" value="1"/>
</dbReference>
<accession>A0AAN9UKK8</accession>
<feature type="compositionally biased region" description="Low complexity" evidence="1">
    <location>
        <begin position="37"/>
        <end position="51"/>
    </location>
</feature>
<dbReference type="InterPro" id="IPR043129">
    <property type="entry name" value="ATPase_NBD"/>
</dbReference>
<comment type="caution">
    <text evidence="2">The sequence shown here is derived from an EMBL/GenBank/DDBJ whole genome shotgun (WGS) entry which is preliminary data.</text>
</comment>
<proteinExistence type="predicted"/>
<dbReference type="EMBL" id="JAJSPL020000002">
    <property type="protein sequence ID" value="KAK7748771.1"/>
    <property type="molecule type" value="Genomic_DNA"/>
</dbReference>
<evidence type="ECO:0000313" key="2">
    <source>
        <dbReference type="EMBL" id="KAK7748771.1"/>
    </source>
</evidence>
<dbReference type="PANTHER" id="PTHR14187:SF5">
    <property type="entry name" value="HEAT SHOCK 70 KDA PROTEIN 12A"/>
    <property type="match status" value="1"/>
</dbReference>
<evidence type="ECO:0000256" key="1">
    <source>
        <dbReference type="SAM" id="MobiDB-lite"/>
    </source>
</evidence>
<gene>
    <name evidence="2" type="ORF">SLS53_000795</name>
</gene>
<dbReference type="CDD" id="cd10170">
    <property type="entry name" value="ASKHA_NBD_HSP70"/>
    <property type="match status" value="1"/>
</dbReference>
<protein>
    <recommendedName>
        <fullName evidence="4">Actin-like ATPase domain-containing protein</fullName>
    </recommendedName>
</protein>
<name>A0AAN9UKK8_9PEZI</name>
<feature type="compositionally biased region" description="Basic and acidic residues" evidence="1">
    <location>
        <begin position="1"/>
        <end position="25"/>
    </location>
</feature>